<dbReference type="VEuPathDB" id="FungiDB:sr17257"/>
<sequence length="102" mass="10962">MNGLNVTRTYATDNTGFKGVTERKQKKGKKYTAKYGGKNLGTFRTARIAKAARILAAQKVSEEAAGYETDIGATSKELAEAAAFKVVTPIRKAGQPPSSNFF</sequence>
<accession>E6ZUW3</accession>
<protein>
    <submittedName>
        <fullName evidence="1">Uncharacterized protein</fullName>
    </submittedName>
</protein>
<keyword evidence="2" id="KW-1185">Reference proteome</keyword>
<proteinExistence type="predicted"/>
<dbReference type="HOGENOM" id="CLU_2279307_0_0_1"/>
<gene>
    <name evidence="1" type="ORF">sr17257</name>
</gene>
<dbReference type="AlphaFoldDB" id="E6ZUW3"/>
<evidence type="ECO:0000313" key="1">
    <source>
        <dbReference type="EMBL" id="CBQ71020.1"/>
    </source>
</evidence>
<organism evidence="1 2">
    <name type="scientific">Sporisorium reilianum (strain SRZ2)</name>
    <name type="common">Maize head smut fungus</name>
    <dbReference type="NCBI Taxonomy" id="999809"/>
    <lineage>
        <taxon>Eukaryota</taxon>
        <taxon>Fungi</taxon>
        <taxon>Dikarya</taxon>
        <taxon>Basidiomycota</taxon>
        <taxon>Ustilaginomycotina</taxon>
        <taxon>Ustilaginomycetes</taxon>
        <taxon>Ustilaginales</taxon>
        <taxon>Ustilaginaceae</taxon>
        <taxon>Sporisorium</taxon>
    </lineage>
</organism>
<name>E6ZUW3_SPORE</name>
<dbReference type="EMBL" id="FQ311442">
    <property type="protein sequence ID" value="CBQ71020.1"/>
    <property type="molecule type" value="Genomic_DNA"/>
</dbReference>
<reference evidence="1 2" key="1">
    <citation type="journal article" date="2010" name="Science">
        <title>Pathogenicity determinants in smut fungi revealed by genome comparison.</title>
        <authorList>
            <person name="Schirawski J."/>
            <person name="Mannhaupt G."/>
            <person name="Muench K."/>
            <person name="Brefort T."/>
            <person name="Schipper K."/>
            <person name="Doehlemann G."/>
            <person name="Di Stasio M."/>
            <person name="Roessel N."/>
            <person name="Mendoza-Mendoza A."/>
            <person name="Pester D."/>
            <person name="Mueller O."/>
            <person name="Winterberg B."/>
            <person name="Meyer E."/>
            <person name="Ghareeb H."/>
            <person name="Wollenberg T."/>
            <person name="Muensterkoetter M."/>
            <person name="Wong P."/>
            <person name="Walter M."/>
            <person name="Stukenbrock E."/>
            <person name="Gueldener U."/>
            <person name="Kahmann R."/>
        </authorList>
    </citation>
    <scope>NUCLEOTIDE SEQUENCE [LARGE SCALE GENOMIC DNA]</scope>
    <source>
        <strain evidence="2">SRZ2</strain>
    </source>
</reference>
<dbReference type="Proteomes" id="UP000008867">
    <property type="component" value="Chromosome 20"/>
</dbReference>
<evidence type="ECO:0000313" key="2">
    <source>
        <dbReference type="Proteomes" id="UP000008867"/>
    </source>
</evidence>